<dbReference type="RefSeq" id="WP_378289369.1">
    <property type="nucleotide sequence ID" value="NZ_JBHULE010000002.1"/>
</dbReference>
<evidence type="ECO:0000313" key="3">
    <source>
        <dbReference type="Proteomes" id="UP001597319"/>
    </source>
</evidence>
<keyword evidence="1" id="KW-0472">Membrane</keyword>
<organism evidence="2 3">
    <name type="scientific">Aquimarina rubra</name>
    <dbReference type="NCBI Taxonomy" id="1920033"/>
    <lineage>
        <taxon>Bacteria</taxon>
        <taxon>Pseudomonadati</taxon>
        <taxon>Bacteroidota</taxon>
        <taxon>Flavobacteriia</taxon>
        <taxon>Flavobacteriales</taxon>
        <taxon>Flavobacteriaceae</taxon>
        <taxon>Aquimarina</taxon>
    </lineage>
</organism>
<feature type="transmembrane region" description="Helical" evidence="1">
    <location>
        <begin position="20"/>
        <end position="39"/>
    </location>
</feature>
<feature type="transmembrane region" description="Helical" evidence="1">
    <location>
        <begin position="101"/>
        <end position="119"/>
    </location>
</feature>
<sequence>MRRSLKDYLVISLKGIAMGAADVVPGVSGGTIAFISGIYEELISTINTLDFNFFKTWKKEGFSSAWSTYNLSFLFALFTGIAISILSLAKLIKWLLHNEPLLLWAFFFGLVLASILYIGKQITSWNPKVFLSIIIAAVASYFLTIAEPIASPESSWYLLFCGFIAIIAMILPGVSGAFILLILGAYETFIGILNQLREGITSLDFDLLWEACYKLLFIGIGAITGLKLFSKVLNWMFNNHKNMTLALLTGFMIGSLNKLWPWKKVLSWRTNSEGIEVPFIEKSILPANFDGDPRIIWTLLFVTIGFLLILILERIAIKKEN</sequence>
<feature type="transmembrane region" description="Helical" evidence="1">
    <location>
        <begin position="295"/>
        <end position="312"/>
    </location>
</feature>
<dbReference type="InterPro" id="IPR007163">
    <property type="entry name" value="VCA0040-like"/>
</dbReference>
<feature type="transmembrane region" description="Helical" evidence="1">
    <location>
        <begin position="69"/>
        <end position="89"/>
    </location>
</feature>
<dbReference type="PANTHER" id="PTHR37308:SF1">
    <property type="entry name" value="POLYPRENYL-PHOSPHATE TRANSPORTER"/>
    <property type="match status" value="1"/>
</dbReference>
<name>A0ABW5LAI1_9FLAO</name>
<feature type="transmembrane region" description="Helical" evidence="1">
    <location>
        <begin position="242"/>
        <end position="260"/>
    </location>
</feature>
<feature type="transmembrane region" description="Helical" evidence="1">
    <location>
        <begin position="207"/>
        <end position="230"/>
    </location>
</feature>
<protein>
    <submittedName>
        <fullName evidence="2">DUF368 domain-containing protein</fullName>
    </submittedName>
</protein>
<feature type="transmembrane region" description="Helical" evidence="1">
    <location>
        <begin position="125"/>
        <end position="144"/>
    </location>
</feature>
<dbReference type="PANTHER" id="PTHR37308">
    <property type="entry name" value="INTEGRAL MEMBRANE PROTEIN"/>
    <property type="match status" value="1"/>
</dbReference>
<keyword evidence="1" id="KW-0812">Transmembrane</keyword>
<keyword evidence="1" id="KW-1133">Transmembrane helix</keyword>
<keyword evidence="3" id="KW-1185">Reference proteome</keyword>
<evidence type="ECO:0000256" key="1">
    <source>
        <dbReference type="SAM" id="Phobius"/>
    </source>
</evidence>
<comment type="caution">
    <text evidence="2">The sequence shown here is derived from an EMBL/GenBank/DDBJ whole genome shotgun (WGS) entry which is preliminary data.</text>
</comment>
<proteinExistence type="predicted"/>
<dbReference type="EMBL" id="JBHULE010000002">
    <property type="protein sequence ID" value="MFD2561565.1"/>
    <property type="molecule type" value="Genomic_DNA"/>
</dbReference>
<reference evidence="3" key="1">
    <citation type="journal article" date="2019" name="Int. J. Syst. Evol. Microbiol.">
        <title>The Global Catalogue of Microorganisms (GCM) 10K type strain sequencing project: providing services to taxonomists for standard genome sequencing and annotation.</title>
        <authorList>
            <consortium name="The Broad Institute Genomics Platform"/>
            <consortium name="The Broad Institute Genome Sequencing Center for Infectious Disease"/>
            <person name="Wu L."/>
            <person name="Ma J."/>
        </authorList>
    </citation>
    <scope>NUCLEOTIDE SEQUENCE [LARGE SCALE GENOMIC DNA]</scope>
    <source>
        <strain evidence="3">KCTC 52274</strain>
    </source>
</reference>
<accession>A0ABW5LAI1</accession>
<evidence type="ECO:0000313" key="2">
    <source>
        <dbReference type="EMBL" id="MFD2561565.1"/>
    </source>
</evidence>
<feature type="transmembrane region" description="Helical" evidence="1">
    <location>
        <begin position="156"/>
        <end position="187"/>
    </location>
</feature>
<dbReference type="Pfam" id="PF04018">
    <property type="entry name" value="VCA0040-like"/>
    <property type="match status" value="1"/>
</dbReference>
<dbReference type="Proteomes" id="UP001597319">
    <property type="component" value="Unassembled WGS sequence"/>
</dbReference>
<gene>
    <name evidence="2" type="ORF">ACFSR1_02715</name>
</gene>